<evidence type="ECO:0000256" key="2">
    <source>
        <dbReference type="RuleBase" id="RU361185"/>
    </source>
</evidence>
<dbReference type="InterPro" id="IPR017853">
    <property type="entry name" value="GH"/>
</dbReference>
<dbReference type="Pfam" id="PF21568">
    <property type="entry name" value="AIMA-like_N"/>
    <property type="match status" value="1"/>
</dbReference>
<sequence length="755" mass="82868">MISPALLVHRPHGIEHPYATSLDQRIPVQPLTGESVHLGVQALADLESVTCEWVPATGAATTFALAPHEADAADAAALAGGEGHLAAAQAASLGGDGGWAGQSPSVEDGAGYRYRFHATARDGATQTTDWYAVAPARWVADLPAGLAATLTGADARLVAGSVEWLVTDTSVQRVRFALALSEGDHVVGFGERFDHLDQAGRRLDVVVFEQYKSQGAHGRTYLPMPFAHVVGADGSTWGFHLRTTRRSWYDVGVSTPDRLVVEVALGGSASESLDVGLYDGDPTAVLRSFLDEAGRAEELPSWVFRLWASGNEWNTQDLVTARMDTHRELDIPVGAIVIEAWSDEEGIMLFRDASYTSRPDGSPFSADDFTFASDGAWPDPKAMVDDLHSRGIKVILWQIPLLKTAQSEDGLHEQVLAEGEAMVREDHAVREADGAAYLNRGWWFPKSLMPDLSVQRTRDWWTAKRDYLVRDLGIDGFKTDGGEHAWGHDLRYADGRKGDEGNNLYPVHYARAFGDLLKKHGKAPITFSRSGFTGSQAHGVFWAGDEDSTWEAYRNSVTAGLTAASCGIVYWGWDIAGFSGPVPDPELYLRAVGASAFMPVMQYHSEFNHHQLPLRDRTPWHVAEQTGDERVVPVFREFAHLRERLVDYLTEQAAVTVSTDRPLMRALFFDHPGDAAVWEHPRQWMLGADLLVNPVTSEGAVEWATYLPAGQWVDVWTGEVHEGGRVVERKVPIDEVPVYCRAEAWDSRAAIFAGR</sequence>
<dbReference type="SUPFAM" id="SSF51011">
    <property type="entry name" value="Glycosyl hydrolase domain"/>
    <property type="match status" value="1"/>
</dbReference>
<evidence type="ECO:0000259" key="6">
    <source>
        <dbReference type="Pfam" id="PF21568"/>
    </source>
</evidence>
<keyword evidence="2" id="KW-0378">Hydrolase</keyword>
<dbReference type="InterPro" id="IPR048488">
    <property type="entry name" value="AIMA-like_N"/>
</dbReference>
<evidence type="ECO:0000256" key="1">
    <source>
        <dbReference type="ARBA" id="ARBA00007806"/>
    </source>
</evidence>
<organism evidence="7 8">
    <name type="scientific">Pedococcus aerophilus</name>
    <dbReference type="NCBI Taxonomy" id="436356"/>
    <lineage>
        <taxon>Bacteria</taxon>
        <taxon>Bacillati</taxon>
        <taxon>Actinomycetota</taxon>
        <taxon>Actinomycetes</taxon>
        <taxon>Micrococcales</taxon>
        <taxon>Intrasporangiaceae</taxon>
        <taxon>Pedococcus</taxon>
    </lineage>
</organism>
<dbReference type="Gene3D" id="2.60.40.1760">
    <property type="entry name" value="glycosyl hydrolase (family 31)"/>
    <property type="match status" value="1"/>
</dbReference>
<feature type="domain" description="1,3-alpha-isomaltosidase-like N-terminal" evidence="6">
    <location>
        <begin position="13"/>
        <end position="118"/>
    </location>
</feature>
<dbReference type="InterPro" id="IPR025887">
    <property type="entry name" value="Glyco_hydro_31_N_dom"/>
</dbReference>
<feature type="domain" description="Glycosyl hydrolase family 31 C-terminal" evidence="5">
    <location>
        <begin position="661"/>
        <end position="743"/>
    </location>
</feature>
<evidence type="ECO:0000313" key="8">
    <source>
        <dbReference type="Proteomes" id="UP001501326"/>
    </source>
</evidence>
<dbReference type="EMBL" id="BAAARN010000001">
    <property type="protein sequence ID" value="GAA2736533.1"/>
    <property type="molecule type" value="Genomic_DNA"/>
</dbReference>
<evidence type="ECO:0000313" key="7">
    <source>
        <dbReference type="EMBL" id="GAA2736533.1"/>
    </source>
</evidence>
<dbReference type="SUPFAM" id="SSF74650">
    <property type="entry name" value="Galactose mutarotase-like"/>
    <property type="match status" value="1"/>
</dbReference>
<keyword evidence="8" id="KW-1185">Reference proteome</keyword>
<dbReference type="Pfam" id="PF21365">
    <property type="entry name" value="Glyco_hydro_31_3rd"/>
    <property type="match status" value="1"/>
</dbReference>
<dbReference type="Gene3D" id="2.60.40.10">
    <property type="entry name" value="Immunoglobulins"/>
    <property type="match status" value="1"/>
</dbReference>
<proteinExistence type="inferred from homology"/>
<dbReference type="Pfam" id="PF01055">
    <property type="entry name" value="Glyco_hydro_31_2nd"/>
    <property type="match status" value="1"/>
</dbReference>
<feature type="domain" description="Glycoside hydrolase family 31 N-terminal" evidence="4">
    <location>
        <begin position="171"/>
        <end position="250"/>
    </location>
</feature>
<name>A0ABN3UNZ3_9MICO</name>
<dbReference type="InterPro" id="IPR000322">
    <property type="entry name" value="Glyco_hydro_31_TIM"/>
</dbReference>
<comment type="similarity">
    <text evidence="1 2">Belongs to the glycosyl hydrolase 31 family.</text>
</comment>
<dbReference type="PANTHER" id="PTHR43863:SF2">
    <property type="entry name" value="MALTASE-GLUCOAMYLASE"/>
    <property type="match status" value="1"/>
</dbReference>
<dbReference type="InterPro" id="IPR013780">
    <property type="entry name" value="Glyco_hydro_b"/>
</dbReference>
<dbReference type="RefSeq" id="WP_344192981.1">
    <property type="nucleotide sequence ID" value="NZ_BAAARN010000001.1"/>
</dbReference>
<keyword evidence="2" id="KW-0326">Glycosidase</keyword>
<dbReference type="SUPFAM" id="SSF51445">
    <property type="entry name" value="(Trans)glycosidases"/>
    <property type="match status" value="1"/>
</dbReference>
<evidence type="ECO:0000259" key="4">
    <source>
        <dbReference type="Pfam" id="PF13802"/>
    </source>
</evidence>
<dbReference type="Gene3D" id="2.60.40.1180">
    <property type="entry name" value="Golgi alpha-mannosidase II"/>
    <property type="match status" value="1"/>
</dbReference>
<dbReference type="CDD" id="cd14752">
    <property type="entry name" value="GH31_N"/>
    <property type="match status" value="1"/>
</dbReference>
<gene>
    <name evidence="7" type="ORF">GCM10009867_21440</name>
</gene>
<evidence type="ECO:0000259" key="5">
    <source>
        <dbReference type="Pfam" id="PF21365"/>
    </source>
</evidence>
<dbReference type="Gene3D" id="3.20.20.80">
    <property type="entry name" value="Glycosidases"/>
    <property type="match status" value="1"/>
</dbReference>
<evidence type="ECO:0000259" key="3">
    <source>
        <dbReference type="Pfam" id="PF01055"/>
    </source>
</evidence>
<dbReference type="InterPro" id="IPR011013">
    <property type="entry name" value="Gal_mutarotase_sf_dom"/>
</dbReference>
<dbReference type="InterPro" id="IPR051816">
    <property type="entry name" value="Glycosyl_Hydrolase_31"/>
</dbReference>
<feature type="domain" description="Glycoside hydrolase family 31 TIM barrel" evidence="3">
    <location>
        <begin position="299"/>
        <end position="650"/>
    </location>
</feature>
<dbReference type="PANTHER" id="PTHR43863">
    <property type="entry name" value="HYDROLASE, PUTATIVE (AFU_ORTHOLOGUE AFUA_1G03140)-RELATED"/>
    <property type="match status" value="1"/>
</dbReference>
<comment type="caution">
    <text evidence="7">The sequence shown here is derived from an EMBL/GenBank/DDBJ whole genome shotgun (WGS) entry which is preliminary data.</text>
</comment>
<reference evidence="7 8" key="1">
    <citation type="journal article" date="2019" name="Int. J. Syst. Evol. Microbiol.">
        <title>The Global Catalogue of Microorganisms (GCM) 10K type strain sequencing project: providing services to taxonomists for standard genome sequencing and annotation.</title>
        <authorList>
            <consortium name="The Broad Institute Genomics Platform"/>
            <consortium name="The Broad Institute Genome Sequencing Center for Infectious Disease"/>
            <person name="Wu L."/>
            <person name="Ma J."/>
        </authorList>
    </citation>
    <scope>NUCLEOTIDE SEQUENCE [LARGE SCALE GENOMIC DNA]</scope>
    <source>
        <strain evidence="7 8">JCM 16378</strain>
    </source>
</reference>
<accession>A0ABN3UNZ3</accession>
<dbReference type="InterPro" id="IPR048395">
    <property type="entry name" value="Glyco_hydro_31_C"/>
</dbReference>
<evidence type="ECO:0008006" key="9">
    <source>
        <dbReference type="Google" id="ProtNLM"/>
    </source>
</evidence>
<dbReference type="Proteomes" id="UP001501326">
    <property type="component" value="Unassembled WGS sequence"/>
</dbReference>
<dbReference type="Pfam" id="PF13802">
    <property type="entry name" value="Gal_mutarotas_2"/>
    <property type="match status" value="1"/>
</dbReference>
<protein>
    <recommendedName>
        <fullName evidence="9">Glycoside hydrolase family 31</fullName>
    </recommendedName>
</protein>
<dbReference type="InterPro" id="IPR013783">
    <property type="entry name" value="Ig-like_fold"/>
</dbReference>
<dbReference type="CDD" id="cd06597">
    <property type="entry name" value="GH31_transferase_CtsY"/>
    <property type="match status" value="1"/>
</dbReference>